<evidence type="ECO:0000313" key="1">
    <source>
        <dbReference type="EMBL" id="WNQ10666.1"/>
    </source>
</evidence>
<proteinExistence type="predicted"/>
<dbReference type="Proteomes" id="UP001305702">
    <property type="component" value="Chromosome"/>
</dbReference>
<dbReference type="RefSeq" id="WP_315604440.1">
    <property type="nucleotide sequence ID" value="NZ_CP130318.1"/>
</dbReference>
<name>A0AA96LEL9_9BACL</name>
<sequence>MEHLLLLCFCYVNRPHTFTQLIQVPISSVETRHSGDGRYYKTEDKVLTSKYQYAMESMRFRKKIFPFPESEGGSSITVTDAKGVTHSIRSGPRNFFSIDGVWYKASSSRNSEMAWKGFSQNFYNDSNRMPQK</sequence>
<dbReference type="EMBL" id="CP130318">
    <property type="protein sequence ID" value="WNQ10666.1"/>
    <property type="molecule type" value="Genomic_DNA"/>
</dbReference>
<protein>
    <submittedName>
        <fullName evidence="1">Uncharacterized protein</fullName>
    </submittedName>
</protein>
<dbReference type="KEGG" id="paun:MJA45_24085"/>
<reference evidence="1 2" key="1">
    <citation type="submission" date="2022-02" db="EMBL/GenBank/DDBJ databases">
        <title>Paenibacillus sp. MBLB1776 Whole Genome Shotgun Sequencing.</title>
        <authorList>
            <person name="Hwang C.Y."/>
            <person name="Cho E.-S."/>
            <person name="Seo M.-J."/>
        </authorList>
    </citation>
    <scope>NUCLEOTIDE SEQUENCE [LARGE SCALE GENOMIC DNA]</scope>
    <source>
        <strain evidence="1 2">MBLB1776</strain>
    </source>
</reference>
<evidence type="ECO:0000313" key="2">
    <source>
        <dbReference type="Proteomes" id="UP001305702"/>
    </source>
</evidence>
<gene>
    <name evidence="1" type="ORF">MJA45_24085</name>
</gene>
<dbReference type="AlphaFoldDB" id="A0AA96LEL9"/>
<keyword evidence="2" id="KW-1185">Reference proteome</keyword>
<organism evidence="1 2">
    <name type="scientific">Paenibacillus aurantius</name>
    <dbReference type="NCBI Taxonomy" id="2918900"/>
    <lineage>
        <taxon>Bacteria</taxon>
        <taxon>Bacillati</taxon>
        <taxon>Bacillota</taxon>
        <taxon>Bacilli</taxon>
        <taxon>Bacillales</taxon>
        <taxon>Paenibacillaceae</taxon>
        <taxon>Paenibacillus</taxon>
    </lineage>
</organism>
<accession>A0AA96LEL9</accession>